<protein>
    <recommendedName>
        <fullName evidence="4">Copper-binding protein</fullName>
    </recommendedName>
</protein>
<dbReference type="Gene3D" id="2.40.50.320">
    <property type="entry name" value="Copper binding periplasmic protein CusF"/>
    <property type="match status" value="1"/>
</dbReference>
<feature type="signal peptide" evidence="1">
    <location>
        <begin position="1"/>
        <end position="23"/>
    </location>
</feature>
<proteinExistence type="predicted"/>
<name>A0ABP7SIG0_9BURK</name>
<feature type="chain" id="PRO_5045321669" description="Copper-binding protein" evidence="1">
    <location>
        <begin position="24"/>
        <end position="117"/>
    </location>
</feature>
<evidence type="ECO:0000313" key="2">
    <source>
        <dbReference type="EMBL" id="GAA4011934.1"/>
    </source>
</evidence>
<dbReference type="Proteomes" id="UP001501353">
    <property type="component" value="Unassembled WGS sequence"/>
</dbReference>
<sequence>MKKLNKLIASLVVVAALPLAAFAADNSTVKTAPAAAVATVASNDAMSDGEVKKVDIEAGKITIKHGPLANLDMPGMTMVFRVKDSAMLDTVKSGDKVKFVAEKVGGALTVTTIQPAK</sequence>
<organism evidence="2 3">
    <name type="scientific">Actimicrobium antarcticum</name>
    <dbReference type="NCBI Taxonomy" id="1051899"/>
    <lineage>
        <taxon>Bacteria</taxon>
        <taxon>Pseudomonadati</taxon>
        <taxon>Pseudomonadota</taxon>
        <taxon>Betaproteobacteria</taxon>
        <taxon>Burkholderiales</taxon>
        <taxon>Oxalobacteraceae</taxon>
        <taxon>Actimicrobium</taxon>
    </lineage>
</organism>
<gene>
    <name evidence="2" type="ORF">GCM10022212_01700</name>
</gene>
<dbReference type="InterPro" id="IPR042230">
    <property type="entry name" value="CusF_sf"/>
</dbReference>
<comment type="caution">
    <text evidence="2">The sequence shown here is derived from an EMBL/GenBank/DDBJ whole genome shotgun (WGS) entry which is preliminary data.</text>
</comment>
<dbReference type="InterPro" id="IPR021647">
    <property type="entry name" value="CusF_Ec"/>
</dbReference>
<keyword evidence="3" id="KW-1185">Reference proteome</keyword>
<evidence type="ECO:0000256" key="1">
    <source>
        <dbReference type="SAM" id="SignalP"/>
    </source>
</evidence>
<evidence type="ECO:0008006" key="4">
    <source>
        <dbReference type="Google" id="ProtNLM"/>
    </source>
</evidence>
<dbReference type="RefSeq" id="WP_344761313.1">
    <property type="nucleotide sequence ID" value="NZ_BAAAZE010000001.1"/>
</dbReference>
<keyword evidence="1" id="KW-0732">Signal</keyword>
<dbReference type="Pfam" id="PF11604">
    <property type="entry name" value="CusF_Ec"/>
    <property type="match status" value="1"/>
</dbReference>
<reference evidence="3" key="1">
    <citation type="journal article" date="2019" name="Int. J. Syst. Evol. Microbiol.">
        <title>The Global Catalogue of Microorganisms (GCM) 10K type strain sequencing project: providing services to taxonomists for standard genome sequencing and annotation.</title>
        <authorList>
            <consortium name="The Broad Institute Genomics Platform"/>
            <consortium name="The Broad Institute Genome Sequencing Center for Infectious Disease"/>
            <person name="Wu L."/>
            <person name="Ma J."/>
        </authorList>
    </citation>
    <scope>NUCLEOTIDE SEQUENCE [LARGE SCALE GENOMIC DNA]</scope>
    <source>
        <strain evidence="3">JCM 16673</strain>
    </source>
</reference>
<dbReference type="EMBL" id="BAAAZE010000001">
    <property type="protein sequence ID" value="GAA4011934.1"/>
    <property type="molecule type" value="Genomic_DNA"/>
</dbReference>
<evidence type="ECO:0000313" key="3">
    <source>
        <dbReference type="Proteomes" id="UP001501353"/>
    </source>
</evidence>
<accession>A0ABP7SIG0</accession>